<gene>
    <name evidence="3" type="ORF">GV789_04485</name>
    <name evidence="4" type="ORF">GV794_03160</name>
</gene>
<dbReference type="GO" id="GO:0008270">
    <property type="term" value="F:zinc ion binding"/>
    <property type="evidence" value="ECO:0007669"/>
    <property type="project" value="UniProtKB-KW"/>
</dbReference>
<dbReference type="Proteomes" id="UP000470876">
    <property type="component" value="Unassembled WGS sequence"/>
</dbReference>
<evidence type="ECO:0000256" key="1">
    <source>
        <dbReference type="PROSITE-ProRule" id="PRU00325"/>
    </source>
</evidence>
<accession>A0A6P1D085</accession>
<feature type="domain" description="SWIM-type" evidence="2">
    <location>
        <begin position="100"/>
        <end position="135"/>
    </location>
</feature>
<evidence type="ECO:0000313" key="5">
    <source>
        <dbReference type="Proteomes" id="UP000468928"/>
    </source>
</evidence>
<proteinExistence type="predicted"/>
<keyword evidence="1" id="KW-0863">Zinc-finger</keyword>
<reference evidence="5 6" key="1">
    <citation type="submission" date="2020-01" db="EMBL/GenBank/DDBJ databases">
        <title>Genetics and antimicrobial susceptibilities of Nocardia species isolated from the soil; a comparison with species isolated from humans.</title>
        <authorList>
            <person name="Carrasco G."/>
            <person name="Monzon S."/>
            <person name="Sansegundo M."/>
            <person name="Garcia E."/>
            <person name="Garrido N."/>
            <person name="Medina M.J."/>
            <person name="Villalon P."/>
            <person name="Ramirez-Arocha A.C."/>
            <person name="Jimenez P."/>
            <person name="Cuesta I."/>
            <person name="Valdezate S."/>
        </authorList>
    </citation>
    <scope>NUCLEOTIDE SEQUENCE [LARGE SCALE GENOMIC DNA]</scope>
    <source>
        <strain evidence="3 5">CNM20110639</strain>
        <strain evidence="4 6">CNM20110649</strain>
    </source>
</reference>
<evidence type="ECO:0000313" key="6">
    <source>
        <dbReference type="Proteomes" id="UP000470876"/>
    </source>
</evidence>
<sequence>MADNEFGYTLWGKDWVRLAEPLRQTRPDPLLPRARSIARNGGVRATDTGRIVRAHIHRGGQASVTHVEVAPMPRSTIDAIAAIIPADPVTLTDEMHRAIVAAGIAPAPVLAAIDCSCSARTDRCVHVLAVLYDVARRVDESPRLALELQGYFASTDAAAGAEITTEPARWIPINTLAATGWFDPPS</sequence>
<comment type="caution">
    <text evidence="3">The sequence shown here is derived from an EMBL/GenBank/DDBJ whole genome shotgun (WGS) entry which is preliminary data.</text>
</comment>
<dbReference type="RefSeq" id="WP_163823065.1">
    <property type="nucleotide sequence ID" value="NZ_JAAGUX010000003.1"/>
</dbReference>
<evidence type="ECO:0000313" key="4">
    <source>
        <dbReference type="EMBL" id="NEW54668.1"/>
    </source>
</evidence>
<keyword evidence="1" id="KW-0862">Zinc</keyword>
<keyword evidence="1" id="KW-0479">Metal-binding</keyword>
<dbReference type="PROSITE" id="PS50966">
    <property type="entry name" value="ZF_SWIM"/>
    <property type="match status" value="1"/>
</dbReference>
<dbReference type="EMBL" id="JAAGUZ010000008">
    <property type="protein sequence ID" value="NEW43717.1"/>
    <property type="molecule type" value="Genomic_DNA"/>
</dbReference>
<evidence type="ECO:0000313" key="3">
    <source>
        <dbReference type="EMBL" id="NEW43717.1"/>
    </source>
</evidence>
<evidence type="ECO:0000259" key="2">
    <source>
        <dbReference type="PROSITE" id="PS50966"/>
    </source>
</evidence>
<dbReference type="InterPro" id="IPR007527">
    <property type="entry name" value="Znf_SWIM"/>
</dbReference>
<organism evidence="3 5">
    <name type="scientific">Nocardia cyriacigeorgica</name>
    <dbReference type="NCBI Taxonomy" id="135487"/>
    <lineage>
        <taxon>Bacteria</taxon>
        <taxon>Bacillati</taxon>
        <taxon>Actinomycetota</taxon>
        <taxon>Actinomycetes</taxon>
        <taxon>Mycobacteriales</taxon>
        <taxon>Nocardiaceae</taxon>
        <taxon>Nocardia</taxon>
    </lineage>
</organism>
<dbReference type="Proteomes" id="UP000468928">
    <property type="component" value="Unassembled WGS sequence"/>
</dbReference>
<protein>
    <recommendedName>
        <fullName evidence="2">SWIM-type domain-containing protein</fullName>
    </recommendedName>
</protein>
<dbReference type="EMBL" id="JAAGUX010000003">
    <property type="protein sequence ID" value="NEW54668.1"/>
    <property type="molecule type" value="Genomic_DNA"/>
</dbReference>
<dbReference type="AlphaFoldDB" id="A0A6P1D085"/>
<keyword evidence="6" id="KW-1185">Reference proteome</keyword>
<name>A0A6P1D085_9NOCA</name>